<feature type="region of interest" description="Disordered" evidence="1">
    <location>
        <begin position="367"/>
        <end position="415"/>
    </location>
</feature>
<feature type="transmembrane region" description="Helical" evidence="2">
    <location>
        <begin position="33"/>
        <end position="53"/>
    </location>
</feature>
<name>A0A1A9RX71_9NEIS</name>
<keyword evidence="2" id="KW-0472">Membrane</keyword>
<dbReference type="Proteomes" id="UP000077885">
    <property type="component" value="Unassembled WGS sequence"/>
</dbReference>
<dbReference type="PANTHER" id="PTHR38043:SF1">
    <property type="entry name" value="PROTEIN HEMX"/>
    <property type="match status" value="1"/>
</dbReference>
<evidence type="ECO:0000313" key="3">
    <source>
        <dbReference type="EMBL" id="OAM26877.1"/>
    </source>
</evidence>
<sequence>MSQPENEAVPAPQPPAPATPPAPVVIKSGSKGLGLFALVLAVLGLGASGFLFVQGQNLLKRQEMQFDQKISQAALGESQNAALLADNSRKLESSETLFKQLQTDMQTQQAEAAANNRALQELLKTRSDWVVDEAEAALNLAGQQLMIADNVPAAVAVLEGLDARLARFEQPQLLPLKQAVSSDLAKLKQRPFTDTANAALRLSRLEAAVGGLPLLADSSLRPPQAAAPAAAAPNAPWWRNAWNRTVSGLRGMVEIRRLNNSDAILMSPEQAFYVRENLRLHLLSARVALMQRQNDIYQNDLATSENAVRQYFDAATPAAQSWLREIEQLKALQPGAGNVGDSLAASLKAIADYRQLRQGESISQPEIGAAASQPAAAPAQTPAVSAPAAPAAPATSAPAAPAPAQASAARRGIES</sequence>
<dbReference type="STRING" id="1795827.A7P95_09000"/>
<dbReference type="RefSeq" id="WP_067594236.1">
    <property type="nucleotide sequence ID" value="NZ_LXSL01000028.1"/>
</dbReference>
<reference evidence="4" key="1">
    <citation type="submission" date="2016-05" db="EMBL/GenBank/DDBJ databases">
        <title>Draft genome of Corynebacterium afermentans subsp. afermentans LCDC 88199T.</title>
        <authorList>
            <person name="Bernier A.-M."/>
            <person name="Bernard K."/>
        </authorList>
    </citation>
    <scope>NUCLEOTIDE SEQUENCE [LARGE SCALE GENOMIC DNA]</scope>
    <source>
        <strain evidence="4">NML02-A-017</strain>
    </source>
</reference>
<keyword evidence="2" id="KW-1133">Transmembrane helix</keyword>
<protein>
    <submittedName>
        <fullName evidence="3">Heme biosynthesis operon protein HemX</fullName>
    </submittedName>
</protein>
<keyword evidence="4" id="KW-1185">Reference proteome</keyword>
<dbReference type="AlphaFoldDB" id="A0A1A9RX71"/>
<organism evidence="3 4">
    <name type="scientific">Eikenella longinqua</name>
    <dbReference type="NCBI Taxonomy" id="1795827"/>
    <lineage>
        <taxon>Bacteria</taxon>
        <taxon>Pseudomonadati</taxon>
        <taxon>Pseudomonadota</taxon>
        <taxon>Betaproteobacteria</taxon>
        <taxon>Neisseriales</taxon>
        <taxon>Neisseriaceae</taxon>
        <taxon>Eikenella</taxon>
    </lineage>
</organism>
<dbReference type="Pfam" id="PF04375">
    <property type="entry name" value="HemX"/>
    <property type="match status" value="1"/>
</dbReference>
<dbReference type="PANTHER" id="PTHR38043">
    <property type="entry name" value="PROTEIN HEMX"/>
    <property type="match status" value="1"/>
</dbReference>
<accession>A0A1A9RX71</accession>
<keyword evidence="2" id="KW-0812">Transmembrane</keyword>
<evidence type="ECO:0000313" key="4">
    <source>
        <dbReference type="Proteomes" id="UP000077885"/>
    </source>
</evidence>
<dbReference type="InterPro" id="IPR007470">
    <property type="entry name" value="HemX"/>
</dbReference>
<gene>
    <name evidence="3" type="ORF">A7P95_09000</name>
</gene>
<feature type="region of interest" description="Disordered" evidence="1">
    <location>
        <begin position="1"/>
        <end position="23"/>
    </location>
</feature>
<dbReference type="OrthoDB" id="9787650at2"/>
<evidence type="ECO:0000256" key="1">
    <source>
        <dbReference type="SAM" id="MobiDB-lite"/>
    </source>
</evidence>
<feature type="compositionally biased region" description="Pro residues" evidence="1">
    <location>
        <begin position="11"/>
        <end position="23"/>
    </location>
</feature>
<evidence type="ECO:0000256" key="2">
    <source>
        <dbReference type="SAM" id="Phobius"/>
    </source>
</evidence>
<comment type="caution">
    <text evidence="3">The sequence shown here is derived from an EMBL/GenBank/DDBJ whole genome shotgun (WGS) entry which is preliminary data.</text>
</comment>
<feature type="compositionally biased region" description="Low complexity" evidence="1">
    <location>
        <begin position="369"/>
        <end position="409"/>
    </location>
</feature>
<proteinExistence type="predicted"/>
<dbReference type="EMBL" id="LXSL01000028">
    <property type="protein sequence ID" value="OAM26877.1"/>
    <property type="molecule type" value="Genomic_DNA"/>
</dbReference>